<protein>
    <submittedName>
        <fullName evidence="8 9">Uncharacterized protein</fullName>
    </submittedName>
</protein>
<evidence type="ECO:0000259" key="7">
    <source>
        <dbReference type="Pfam" id="PF17681"/>
    </source>
</evidence>
<dbReference type="GO" id="GO:0005874">
    <property type="term" value="C:microtubule"/>
    <property type="evidence" value="ECO:0007669"/>
    <property type="project" value="UniProtKB-KW"/>
</dbReference>
<dbReference type="EMBL" id="AMQM01000776">
    <property type="status" value="NOT_ANNOTATED_CDS"/>
    <property type="molecule type" value="Genomic_DNA"/>
</dbReference>
<proteinExistence type="inferred from homology"/>
<dbReference type="AlphaFoldDB" id="T1FY54"/>
<dbReference type="EnsemblMetazoa" id="HelroT65285">
    <property type="protein sequence ID" value="HelroP65285"/>
    <property type="gene ID" value="HelroG65285"/>
</dbReference>
<evidence type="ECO:0000313" key="8">
    <source>
        <dbReference type="EMBL" id="ESO02035.1"/>
    </source>
</evidence>
<dbReference type="GO" id="GO:0043015">
    <property type="term" value="F:gamma-tubulin binding"/>
    <property type="evidence" value="ECO:0000318"/>
    <property type="project" value="GO_Central"/>
</dbReference>
<keyword evidence="5" id="KW-0206">Cytoskeleton</keyword>
<dbReference type="Pfam" id="PF17681">
    <property type="entry name" value="GCP_N_terminal"/>
    <property type="match status" value="1"/>
</dbReference>
<dbReference type="InterPro" id="IPR042241">
    <property type="entry name" value="GCP_C_sf"/>
</dbReference>
<dbReference type="CTD" id="20213752"/>
<dbReference type="STRING" id="6412.T1FY54"/>
<dbReference type="OrthoDB" id="5860513at2759"/>
<dbReference type="InParanoid" id="T1FY54"/>
<evidence type="ECO:0000256" key="4">
    <source>
        <dbReference type="ARBA" id="ARBA00022701"/>
    </source>
</evidence>
<sequence length="593" mass="69148">SFCASLQRELSEYYRLVALLQSEVIHEDDCDVSVGSFDGMTLKKLSVWLMQPSLKLTVLASLLDSCSGKIGGELVSTIYSFMKHGDSYIKCLMKNTLSLAVQPIFSLITRWIFEGELEDNHHEFFVLSDPSVRDDRLWHDKFSLRPNMIPSFITFDQAKKILLTGKTINFLRHICADQTSIKERDVVKMSCINDGLCCFSEQNNSFGEMINVIYKQTSLHLLDVLHDKYKLLDHLKAMRDYLLLGQGDFIRHLMDLLEEDLAKPAQMLFLHNLTGILESAIRATNAQYVNADIIKRLDVMLLEVSPGDTGWDVFSLEYHVSGHIRTLFTQDVMITYLKIFNFLWRAKRMEYILSIMWKDQMSYGKVFRLYPEFLPILHTCHLIGSEMLHFVQQIQYYINFEVLECSWVDLMSRIEEAHDLDQVISAHNNFLSSIVSRSLLDSQSLPILTQLRTIFDLVLQFKEQQKFVYNKMDEELEFRRQFKLNQLQRSNKGEWGTDEQTESDEVKRREEFVKQLVPSTLSKLRVLSQSYKKLVENFLSSITTFSDGSLRCLIFRLNFNEFYHHQHPHTGRLSKIMYASHPQKIKGTKEPKL</sequence>
<dbReference type="Pfam" id="PF04130">
    <property type="entry name" value="GCP_C_terminal"/>
    <property type="match status" value="1"/>
</dbReference>
<dbReference type="GO" id="GO:0000278">
    <property type="term" value="P:mitotic cell cycle"/>
    <property type="evidence" value="ECO:0000318"/>
    <property type="project" value="GO_Central"/>
</dbReference>
<dbReference type="HOGENOM" id="CLU_003736_4_0_1"/>
<keyword evidence="3" id="KW-0963">Cytoplasm</keyword>
<reference evidence="9" key="3">
    <citation type="submission" date="2015-06" db="UniProtKB">
        <authorList>
            <consortium name="EnsemblMetazoa"/>
        </authorList>
    </citation>
    <scope>IDENTIFICATION</scope>
</reference>
<dbReference type="EMBL" id="KB096742">
    <property type="protein sequence ID" value="ESO02035.1"/>
    <property type="molecule type" value="Genomic_DNA"/>
</dbReference>
<dbReference type="InterPro" id="IPR007259">
    <property type="entry name" value="GCP"/>
</dbReference>
<dbReference type="Proteomes" id="UP000015101">
    <property type="component" value="Unassembled WGS sequence"/>
</dbReference>
<organism evidence="9 10">
    <name type="scientific">Helobdella robusta</name>
    <name type="common">Californian leech</name>
    <dbReference type="NCBI Taxonomy" id="6412"/>
    <lineage>
        <taxon>Eukaryota</taxon>
        <taxon>Metazoa</taxon>
        <taxon>Spiralia</taxon>
        <taxon>Lophotrochozoa</taxon>
        <taxon>Annelida</taxon>
        <taxon>Clitellata</taxon>
        <taxon>Hirudinea</taxon>
        <taxon>Rhynchobdellida</taxon>
        <taxon>Glossiphoniidae</taxon>
        <taxon>Helobdella</taxon>
    </lineage>
</organism>
<dbReference type="GeneID" id="20213752"/>
<gene>
    <name evidence="9" type="primary">20213752</name>
    <name evidence="8" type="ORF">HELRODRAFT_65285</name>
</gene>
<dbReference type="InterPro" id="IPR040457">
    <property type="entry name" value="GCP_C"/>
</dbReference>
<evidence type="ECO:0000256" key="3">
    <source>
        <dbReference type="ARBA" id="ARBA00022490"/>
    </source>
</evidence>
<evidence type="ECO:0000259" key="6">
    <source>
        <dbReference type="Pfam" id="PF04130"/>
    </source>
</evidence>
<name>T1FY54_HELRO</name>
<dbReference type="OMA" id="MRMMSVC"/>
<keyword evidence="10" id="KW-1185">Reference proteome</keyword>
<comment type="subcellular location">
    <subcellularLocation>
        <location evidence="1">Cytoplasm</location>
        <location evidence="1">Cytoskeleton</location>
    </subcellularLocation>
</comment>
<dbReference type="GO" id="GO:0031122">
    <property type="term" value="P:cytoplasmic microtubule organization"/>
    <property type="evidence" value="ECO:0000318"/>
    <property type="project" value="GO_Central"/>
</dbReference>
<comment type="similarity">
    <text evidence="2">Belongs to the TUBGCP family.</text>
</comment>
<keyword evidence="4" id="KW-0493">Microtubule</keyword>
<reference evidence="10" key="1">
    <citation type="submission" date="2012-12" db="EMBL/GenBank/DDBJ databases">
        <authorList>
            <person name="Hellsten U."/>
            <person name="Grimwood J."/>
            <person name="Chapman J.A."/>
            <person name="Shapiro H."/>
            <person name="Aerts A."/>
            <person name="Otillar R.P."/>
            <person name="Terry A.Y."/>
            <person name="Boore J.L."/>
            <person name="Simakov O."/>
            <person name="Marletaz F."/>
            <person name="Cho S.-J."/>
            <person name="Edsinger-Gonzales E."/>
            <person name="Havlak P."/>
            <person name="Kuo D.-H."/>
            <person name="Larsson T."/>
            <person name="Lv J."/>
            <person name="Arendt D."/>
            <person name="Savage R."/>
            <person name="Osoegawa K."/>
            <person name="de Jong P."/>
            <person name="Lindberg D.R."/>
            <person name="Seaver E.C."/>
            <person name="Weisblat D.A."/>
            <person name="Putnam N.H."/>
            <person name="Grigoriev I.V."/>
            <person name="Rokhsar D.S."/>
        </authorList>
    </citation>
    <scope>NUCLEOTIDE SEQUENCE</scope>
</reference>
<feature type="domain" description="Gamma tubulin complex component C-terminal" evidence="6">
    <location>
        <begin position="231"/>
        <end position="563"/>
    </location>
</feature>
<accession>T1FY54</accession>
<dbReference type="GO" id="GO:0000922">
    <property type="term" value="C:spindle pole"/>
    <property type="evidence" value="ECO:0007669"/>
    <property type="project" value="InterPro"/>
</dbReference>
<dbReference type="FunCoup" id="T1FY54">
    <property type="interactions" value="1396"/>
</dbReference>
<evidence type="ECO:0000256" key="1">
    <source>
        <dbReference type="ARBA" id="ARBA00004245"/>
    </source>
</evidence>
<dbReference type="GO" id="GO:0000930">
    <property type="term" value="C:gamma-tubulin complex"/>
    <property type="evidence" value="ECO:0000318"/>
    <property type="project" value="GO_Central"/>
</dbReference>
<reference evidence="8 10" key="2">
    <citation type="journal article" date="2013" name="Nature">
        <title>Insights into bilaterian evolution from three spiralian genomes.</title>
        <authorList>
            <person name="Simakov O."/>
            <person name="Marletaz F."/>
            <person name="Cho S.J."/>
            <person name="Edsinger-Gonzales E."/>
            <person name="Havlak P."/>
            <person name="Hellsten U."/>
            <person name="Kuo D.H."/>
            <person name="Larsson T."/>
            <person name="Lv J."/>
            <person name="Arendt D."/>
            <person name="Savage R."/>
            <person name="Osoegawa K."/>
            <person name="de Jong P."/>
            <person name="Grimwood J."/>
            <person name="Chapman J.A."/>
            <person name="Shapiro H."/>
            <person name="Aerts A."/>
            <person name="Otillar R.P."/>
            <person name="Terry A.Y."/>
            <person name="Boore J.L."/>
            <person name="Grigoriev I.V."/>
            <person name="Lindberg D.R."/>
            <person name="Seaver E.C."/>
            <person name="Weisblat D.A."/>
            <person name="Putnam N.H."/>
            <person name="Rokhsar D.S."/>
        </authorList>
    </citation>
    <scope>NUCLEOTIDE SEQUENCE</scope>
</reference>
<dbReference type="Gene3D" id="1.20.120.1900">
    <property type="entry name" value="Gamma-tubulin complex, C-terminal domain"/>
    <property type="match status" value="1"/>
</dbReference>
<dbReference type="GO" id="GO:0051321">
    <property type="term" value="P:meiotic cell cycle"/>
    <property type="evidence" value="ECO:0000318"/>
    <property type="project" value="GO_Central"/>
</dbReference>
<evidence type="ECO:0000313" key="9">
    <source>
        <dbReference type="EnsemblMetazoa" id="HelroP65285"/>
    </source>
</evidence>
<evidence type="ECO:0000313" key="10">
    <source>
        <dbReference type="Proteomes" id="UP000015101"/>
    </source>
</evidence>
<dbReference type="KEGG" id="hro:HELRODRAFT_65285"/>
<dbReference type="eggNOG" id="KOG2000">
    <property type="taxonomic scope" value="Eukaryota"/>
</dbReference>
<dbReference type="PANTHER" id="PTHR19302:SF14">
    <property type="entry name" value="GAMMA-TUBULIN COMPLEX COMPONENT 3"/>
    <property type="match status" value="1"/>
</dbReference>
<dbReference type="RefSeq" id="XP_009019443.1">
    <property type="nucleotide sequence ID" value="XM_009021195.1"/>
</dbReference>
<evidence type="ECO:0000256" key="5">
    <source>
        <dbReference type="ARBA" id="ARBA00023212"/>
    </source>
</evidence>
<dbReference type="InterPro" id="IPR041470">
    <property type="entry name" value="GCP_N"/>
</dbReference>
<evidence type="ECO:0000256" key="2">
    <source>
        <dbReference type="ARBA" id="ARBA00010337"/>
    </source>
</evidence>
<feature type="domain" description="Gamma tubulin complex component protein N-terminal" evidence="7">
    <location>
        <begin position="1"/>
        <end position="228"/>
    </location>
</feature>
<dbReference type="PANTHER" id="PTHR19302">
    <property type="entry name" value="GAMMA TUBULIN COMPLEX PROTEIN"/>
    <property type="match status" value="1"/>
</dbReference>
<dbReference type="GO" id="GO:0007020">
    <property type="term" value="P:microtubule nucleation"/>
    <property type="evidence" value="ECO:0000318"/>
    <property type="project" value="GO_Central"/>
</dbReference>
<dbReference type="GO" id="GO:0051225">
    <property type="term" value="P:spindle assembly"/>
    <property type="evidence" value="ECO:0000318"/>
    <property type="project" value="GO_Central"/>
</dbReference>